<feature type="domain" description="CHASE" evidence="9">
    <location>
        <begin position="141"/>
        <end position="227"/>
    </location>
</feature>
<evidence type="ECO:0000256" key="7">
    <source>
        <dbReference type="SAM" id="MobiDB-lite"/>
    </source>
</evidence>
<dbReference type="PATRIC" id="fig|1150469.3.peg.3574"/>
<feature type="domain" description="GGDEF" evidence="11">
    <location>
        <begin position="794"/>
        <end position="929"/>
    </location>
</feature>
<dbReference type="CDD" id="cd01949">
    <property type="entry name" value="GGDEF"/>
    <property type="match status" value="1"/>
</dbReference>
<dbReference type="InterPro" id="IPR006189">
    <property type="entry name" value="CHASE_dom"/>
</dbReference>
<accession>H6SR77</accession>
<dbReference type="PROSITE" id="PS50885">
    <property type="entry name" value="HAMP"/>
    <property type="match status" value="1"/>
</dbReference>
<evidence type="ECO:0000313" key="13">
    <source>
        <dbReference type="Proteomes" id="UP000033220"/>
    </source>
</evidence>
<dbReference type="GO" id="GO:0043709">
    <property type="term" value="P:cell adhesion involved in single-species biofilm formation"/>
    <property type="evidence" value="ECO:0007669"/>
    <property type="project" value="TreeGrafter"/>
</dbReference>
<evidence type="ECO:0000256" key="1">
    <source>
        <dbReference type="ARBA" id="ARBA00004370"/>
    </source>
</evidence>
<dbReference type="GO" id="GO:0052621">
    <property type="term" value="F:diguanylate cyclase activity"/>
    <property type="evidence" value="ECO:0007669"/>
    <property type="project" value="UniProtKB-EC"/>
</dbReference>
<feature type="transmembrane region" description="Helical" evidence="8">
    <location>
        <begin position="667"/>
        <end position="690"/>
    </location>
</feature>
<dbReference type="PROSITE" id="PS50839">
    <property type="entry name" value="CHASE"/>
    <property type="match status" value="1"/>
</dbReference>
<evidence type="ECO:0000259" key="9">
    <source>
        <dbReference type="PROSITE" id="PS50839"/>
    </source>
</evidence>
<feature type="transmembrane region" description="Helical" evidence="8">
    <location>
        <begin position="330"/>
        <end position="354"/>
    </location>
</feature>
<dbReference type="Gene3D" id="6.10.340.10">
    <property type="match status" value="1"/>
</dbReference>
<dbReference type="KEGG" id="rpm:RSPPHO_03173"/>
<dbReference type="STRING" id="1150469.RSPPHO_03173"/>
<evidence type="ECO:0000259" key="11">
    <source>
        <dbReference type="PROSITE" id="PS50887"/>
    </source>
</evidence>
<feature type="transmembrane region" description="Helical" evidence="8">
    <location>
        <begin position="41"/>
        <end position="64"/>
    </location>
</feature>
<dbReference type="AlphaFoldDB" id="H6SR77"/>
<dbReference type="Pfam" id="PF03924">
    <property type="entry name" value="CHASE"/>
    <property type="match status" value="1"/>
</dbReference>
<comment type="catalytic activity">
    <reaction evidence="6">
        <text>2 GTP = 3',3'-c-di-GMP + 2 diphosphate</text>
        <dbReference type="Rhea" id="RHEA:24898"/>
        <dbReference type="ChEBI" id="CHEBI:33019"/>
        <dbReference type="ChEBI" id="CHEBI:37565"/>
        <dbReference type="ChEBI" id="CHEBI:58805"/>
        <dbReference type="EC" id="2.7.7.65"/>
    </reaction>
</comment>
<evidence type="ECO:0000259" key="10">
    <source>
        <dbReference type="PROSITE" id="PS50885"/>
    </source>
</evidence>
<dbReference type="Pfam" id="PF22673">
    <property type="entry name" value="MCP-like_PDC_1"/>
    <property type="match status" value="1"/>
</dbReference>
<dbReference type="GO" id="GO:0007165">
    <property type="term" value="P:signal transduction"/>
    <property type="evidence" value="ECO:0007669"/>
    <property type="project" value="InterPro"/>
</dbReference>
<dbReference type="InterPro" id="IPR043128">
    <property type="entry name" value="Rev_trsase/Diguanyl_cyclase"/>
</dbReference>
<dbReference type="OrthoDB" id="9778496at2"/>
<keyword evidence="5 8" id="KW-0472">Membrane</keyword>
<evidence type="ECO:0000256" key="2">
    <source>
        <dbReference type="ARBA" id="ARBA00012528"/>
    </source>
</evidence>
<dbReference type="InterPro" id="IPR042240">
    <property type="entry name" value="CHASE_sf"/>
</dbReference>
<comment type="subcellular location">
    <subcellularLocation>
        <location evidence="1">Membrane</location>
    </subcellularLocation>
</comment>
<dbReference type="Gene3D" id="3.30.70.270">
    <property type="match status" value="1"/>
</dbReference>
<dbReference type="NCBIfam" id="TIGR00254">
    <property type="entry name" value="GGDEF"/>
    <property type="match status" value="1"/>
</dbReference>
<reference evidence="12 13" key="1">
    <citation type="submission" date="2012-02" db="EMBL/GenBank/DDBJ databases">
        <title>Shotgun genome sequence of Phaeospirillum photometricum DSM 122.</title>
        <authorList>
            <person name="Duquesne K."/>
            <person name="Sturgis J."/>
        </authorList>
    </citation>
    <scope>NUCLEOTIDE SEQUENCE [LARGE SCALE GENOMIC DNA]</scope>
    <source>
        <strain evidence="13">DSM122</strain>
    </source>
</reference>
<feature type="transmembrane region" description="Helical" evidence="8">
    <location>
        <begin position="291"/>
        <end position="310"/>
    </location>
</feature>
<dbReference type="Gene3D" id="3.30.450.20">
    <property type="entry name" value="PAS domain"/>
    <property type="match status" value="1"/>
</dbReference>
<dbReference type="EC" id="2.7.7.65" evidence="2"/>
<evidence type="ECO:0000313" key="12">
    <source>
        <dbReference type="EMBL" id="CCG09799.1"/>
    </source>
</evidence>
<dbReference type="SMART" id="SM00267">
    <property type="entry name" value="GGDEF"/>
    <property type="match status" value="1"/>
</dbReference>
<dbReference type="eggNOG" id="COG3706">
    <property type="taxonomic scope" value="Bacteria"/>
</dbReference>
<dbReference type="HOGENOM" id="CLU_314706_0_0_5"/>
<dbReference type="Proteomes" id="UP000033220">
    <property type="component" value="Chromosome DSM 122"/>
</dbReference>
<sequence>MTRDPGCGSWGPSGDADGDGQSNIHPLPSRKGPGPFKGRRAIVRANLLLAVMLLLAGLGLTAGLEQQDRYRLERAHLAEVQEALTQAGQRLSDALDKIVAQNRQIARTLPEGLSALPRLAQAATAAHPRLVSVVVARQLKIIFVSPELGNEPLIGLDYGLHPEFMGGINRAMQAGDTVSDAPVQLLQTERLGLIVRTPVYDPEGNDSAWGHVAMGVDLEGLLADTGLNTNTSSFHLAIRNRRSDGVIRTLVGNQALFERHHATVLFPVADTSWELAATPRIPMESVRSRAWLVRGLGVSLTLGSLLLFLWRRGVIDLAPPDPAWKGAQGMSLRTLLLMVALIPVPLLVGLAGWLSYSASRHAAILLEQRQVNELGGQLRDKISAFFDVPRRVASLNAEIIRAQLMNPDDPEALARFLVLQVRQQPFLTFLSLGTPQGEYLAASRPPQGSDRSLRLMERRGEDNQVQVYRVDDLNRRGNLVAEGSASFDPRHRPWYTQALESNSLKWYPPARYQVFPSSPAYDTLGMGMSVPLYDSHRRFVGVLTADVALSHLGQFLQEQMAGLDGVAFLAEEKGALLATSGDEKVFDLKDNARLSVDHSLDPHIRAAGTRMAQTLLPEGTAMLDVDGESHLLDWQTLSLPDGPRLRLGIILSEARLAGPVEQAFRTVGYLTFALWLLGIILALFATHALAQPLLALSRWARRLAKGDWQAPPPLESPIHEVVSLTHTLESMADHLRRNTEGLEERVAERTLALEAANRKLEALSVTDGLTGIANRRHFDEVAAAEWSRAERAAQPLTLMMLDVDFFKLYNDHYGHPTGDTALQRVAAVLAGAARRPGDLAARYGGEEFVLLAANTDRAAALVLAEKIRQGVWDLAVAHPSSPYGRLTLSIGLALRDSQGPDTLKALLARADDALYRAKAAGRNKVEAGD</sequence>
<dbReference type="EMBL" id="HE663493">
    <property type="protein sequence ID" value="CCG09799.1"/>
    <property type="molecule type" value="Genomic_DNA"/>
</dbReference>
<dbReference type="SUPFAM" id="SSF55073">
    <property type="entry name" value="Nucleotide cyclase"/>
    <property type="match status" value="1"/>
</dbReference>
<dbReference type="Pfam" id="PF00672">
    <property type="entry name" value="HAMP"/>
    <property type="match status" value="1"/>
</dbReference>
<dbReference type="InterPro" id="IPR000160">
    <property type="entry name" value="GGDEF_dom"/>
</dbReference>
<dbReference type="SUPFAM" id="SSF158472">
    <property type="entry name" value="HAMP domain-like"/>
    <property type="match status" value="1"/>
</dbReference>
<evidence type="ECO:0000256" key="8">
    <source>
        <dbReference type="SAM" id="Phobius"/>
    </source>
</evidence>
<dbReference type="Gene3D" id="3.30.450.350">
    <property type="entry name" value="CHASE domain"/>
    <property type="match status" value="1"/>
</dbReference>
<feature type="region of interest" description="Disordered" evidence="7">
    <location>
        <begin position="1"/>
        <end position="36"/>
    </location>
</feature>
<dbReference type="GO" id="GO:1902201">
    <property type="term" value="P:negative regulation of bacterial-type flagellum-dependent cell motility"/>
    <property type="evidence" value="ECO:0007669"/>
    <property type="project" value="TreeGrafter"/>
</dbReference>
<keyword evidence="3 8" id="KW-0812">Transmembrane</keyword>
<dbReference type="InterPro" id="IPR003660">
    <property type="entry name" value="HAMP_dom"/>
</dbReference>
<organism evidence="12 13">
    <name type="scientific">Pararhodospirillum photometricum DSM 122</name>
    <dbReference type="NCBI Taxonomy" id="1150469"/>
    <lineage>
        <taxon>Bacteria</taxon>
        <taxon>Pseudomonadati</taxon>
        <taxon>Pseudomonadota</taxon>
        <taxon>Alphaproteobacteria</taxon>
        <taxon>Rhodospirillales</taxon>
        <taxon>Rhodospirillaceae</taxon>
        <taxon>Pararhodospirillum</taxon>
    </lineage>
</organism>
<proteinExistence type="predicted"/>
<feature type="domain" description="HAMP" evidence="10">
    <location>
        <begin position="687"/>
        <end position="740"/>
    </location>
</feature>
<name>H6SR77_PARPM</name>
<dbReference type="PROSITE" id="PS50887">
    <property type="entry name" value="GGDEF"/>
    <property type="match status" value="1"/>
</dbReference>
<dbReference type="GO" id="GO:0005886">
    <property type="term" value="C:plasma membrane"/>
    <property type="evidence" value="ECO:0007669"/>
    <property type="project" value="TreeGrafter"/>
</dbReference>
<dbReference type="PANTHER" id="PTHR45138">
    <property type="entry name" value="REGULATORY COMPONENTS OF SENSORY TRANSDUCTION SYSTEM"/>
    <property type="match status" value="1"/>
</dbReference>
<evidence type="ECO:0000256" key="5">
    <source>
        <dbReference type="ARBA" id="ARBA00023136"/>
    </source>
</evidence>
<evidence type="ECO:0000256" key="4">
    <source>
        <dbReference type="ARBA" id="ARBA00022989"/>
    </source>
</evidence>
<dbReference type="Pfam" id="PF00990">
    <property type="entry name" value="GGDEF"/>
    <property type="match status" value="1"/>
</dbReference>
<dbReference type="FunFam" id="3.30.70.270:FF:000001">
    <property type="entry name" value="Diguanylate cyclase domain protein"/>
    <property type="match status" value="1"/>
</dbReference>
<dbReference type="InterPro" id="IPR050469">
    <property type="entry name" value="Diguanylate_Cyclase"/>
</dbReference>
<evidence type="ECO:0000256" key="6">
    <source>
        <dbReference type="ARBA" id="ARBA00034247"/>
    </source>
</evidence>
<keyword evidence="4 8" id="KW-1133">Transmembrane helix</keyword>
<evidence type="ECO:0000256" key="3">
    <source>
        <dbReference type="ARBA" id="ARBA00022692"/>
    </source>
</evidence>
<dbReference type="SMART" id="SM01079">
    <property type="entry name" value="CHASE"/>
    <property type="match status" value="1"/>
</dbReference>
<dbReference type="InterPro" id="IPR029787">
    <property type="entry name" value="Nucleotide_cyclase"/>
</dbReference>
<gene>
    <name evidence="12" type="ORF">RSPPHO_03173</name>
</gene>
<keyword evidence="13" id="KW-1185">Reference proteome</keyword>
<protein>
    <recommendedName>
        <fullName evidence="2">diguanylate cyclase</fullName>
        <ecNumber evidence="2">2.7.7.65</ecNumber>
    </recommendedName>
</protein>
<dbReference type="PANTHER" id="PTHR45138:SF9">
    <property type="entry name" value="DIGUANYLATE CYCLASE DGCM-RELATED"/>
    <property type="match status" value="1"/>
</dbReference>
<dbReference type="SMART" id="SM00304">
    <property type="entry name" value="HAMP"/>
    <property type="match status" value="1"/>
</dbReference>